<dbReference type="SMART" id="SM00342">
    <property type="entry name" value="HTH_ARAC"/>
    <property type="match status" value="1"/>
</dbReference>
<accession>A0ABW1IVY0</accession>
<dbReference type="PANTHER" id="PTHR43280">
    <property type="entry name" value="ARAC-FAMILY TRANSCRIPTIONAL REGULATOR"/>
    <property type="match status" value="1"/>
</dbReference>
<dbReference type="InterPro" id="IPR009057">
    <property type="entry name" value="Homeodomain-like_sf"/>
</dbReference>
<evidence type="ECO:0000259" key="7">
    <source>
        <dbReference type="PROSITE" id="PS50110"/>
    </source>
</evidence>
<evidence type="ECO:0000259" key="6">
    <source>
        <dbReference type="PROSITE" id="PS01124"/>
    </source>
</evidence>
<keyword evidence="9" id="KW-1185">Reference proteome</keyword>
<comment type="caution">
    <text evidence="4">Lacks conserved residue(s) required for the propagation of feature annotation.</text>
</comment>
<evidence type="ECO:0000313" key="9">
    <source>
        <dbReference type="Proteomes" id="UP001596250"/>
    </source>
</evidence>
<keyword evidence="2" id="KW-0238">DNA-binding</keyword>
<proteinExistence type="predicted"/>
<dbReference type="InterPro" id="IPR018060">
    <property type="entry name" value="HTH_AraC"/>
</dbReference>
<dbReference type="Gene3D" id="3.40.50.2300">
    <property type="match status" value="1"/>
</dbReference>
<comment type="caution">
    <text evidence="8">The sequence shown here is derived from an EMBL/GenBank/DDBJ whole genome shotgun (WGS) entry which is preliminary data.</text>
</comment>
<sequence length="247" mass="29007">MLLVDPDQYWRKKTQHMPDWKDLGFSLEDIADTAEDALALFRKQPFSLVLISMKEEPTDGIALCAKIRYQSLVPIILMGGSRDFYLVRKAMSYQVFDYLPDSFHPNELVSSLESVKRVLDSDPLPDQQHQTSQDSRKLPDPPAGIIDKVKEYVSRELHQHITLKQISDKLHYNCAYLGQKFKTHENMTFNEYLLIQRMEKAKLLLERTNMKVYEVAKEVGYTEMDWFYKKFKTYTGVSANMYRKKYP</sequence>
<name>A0ABW1IVY0_9BACL</name>
<dbReference type="EMBL" id="JBHSQV010000187">
    <property type="protein sequence ID" value="MFC5989198.1"/>
    <property type="molecule type" value="Genomic_DNA"/>
</dbReference>
<evidence type="ECO:0000256" key="2">
    <source>
        <dbReference type="ARBA" id="ARBA00023125"/>
    </source>
</evidence>
<keyword evidence="3" id="KW-0804">Transcription</keyword>
<dbReference type="SUPFAM" id="SSF52172">
    <property type="entry name" value="CheY-like"/>
    <property type="match status" value="1"/>
</dbReference>
<dbReference type="PANTHER" id="PTHR43280:SF28">
    <property type="entry name" value="HTH-TYPE TRANSCRIPTIONAL ACTIVATOR RHAS"/>
    <property type="match status" value="1"/>
</dbReference>
<evidence type="ECO:0000256" key="4">
    <source>
        <dbReference type="PROSITE-ProRule" id="PRU00169"/>
    </source>
</evidence>
<dbReference type="RefSeq" id="WP_379896829.1">
    <property type="nucleotide sequence ID" value="NZ_CBCSCT010000002.1"/>
</dbReference>
<dbReference type="SUPFAM" id="SSF46689">
    <property type="entry name" value="Homeodomain-like"/>
    <property type="match status" value="2"/>
</dbReference>
<gene>
    <name evidence="8" type="ORF">ACFPXP_22560</name>
</gene>
<dbReference type="Gene3D" id="1.10.10.60">
    <property type="entry name" value="Homeodomain-like"/>
    <property type="match status" value="2"/>
</dbReference>
<feature type="domain" description="Response regulatory" evidence="7">
    <location>
        <begin position="1"/>
        <end position="116"/>
    </location>
</feature>
<reference evidence="9" key="1">
    <citation type="journal article" date="2019" name="Int. J. Syst. Evol. Microbiol.">
        <title>The Global Catalogue of Microorganisms (GCM) 10K type strain sequencing project: providing services to taxonomists for standard genome sequencing and annotation.</title>
        <authorList>
            <consortium name="The Broad Institute Genomics Platform"/>
            <consortium name="The Broad Institute Genome Sequencing Center for Infectious Disease"/>
            <person name="Wu L."/>
            <person name="Ma J."/>
        </authorList>
    </citation>
    <scope>NUCLEOTIDE SEQUENCE [LARGE SCALE GENOMIC DNA]</scope>
    <source>
        <strain evidence="9">CCM 8749</strain>
    </source>
</reference>
<dbReference type="Pfam" id="PF12833">
    <property type="entry name" value="HTH_18"/>
    <property type="match status" value="1"/>
</dbReference>
<feature type="domain" description="HTH araC/xylS-type" evidence="6">
    <location>
        <begin position="147"/>
        <end position="245"/>
    </location>
</feature>
<evidence type="ECO:0000256" key="3">
    <source>
        <dbReference type="ARBA" id="ARBA00023163"/>
    </source>
</evidence>
<evidence type="ECO:0000256" key="1">
    <source>
        <dbReference type="ARBA" id="ARBA00023015"/>
    </source>
</evidence>
<keyword evidence="1" id="KW-0805">Transcription regulation</keyword>
<dbReference type="PROSITE" id="PS50110">
    <property type="entry name" value="RESPONSE_REGULATORY"/>
    <property type="match status" value="1"/>
</dbReference>
<organism evidence="8 9">
    <name type="scientific">Marinicrinis lubricantis</name>
    <dbReference type="NCBI Taxonomy" id="2086470"/>
    <lineage>
        <taxon>Bacteria</taxon>
        <taxon>Bacillati</taxon>
        <taxon>Bacillota</taxon>
        <taxon>Bacilli</taxon>
        <taxon>Bacillales</taxon>
        <taxon>Paenibacillaceae</taxon>
    </lineage>
</organism>
<evidence type="ECO:0000256" key="5">
    <source>
        <dbReference type="SAM" id="MobiDB-lite"/>
    </source>
</evidence>
<dbReference type="InterPro" id="IPR011006">
    <property type="entry name" value="CheY-like_superfamily"/>
</dbReference>
<dbReference type="InterPro" id="IPR001789">
    <property type="entry name" value="Sig_transdc_resp-reg_receiver"/>
</dbReference>
<dbReference type="Pfam" id="PF00072">
    <property type="entry name" value="Response_reg"/>
    <property type="match status" value="1"/>
</dbReference>
<evidence type="ECO:0000313" key="8">
    <source>
        <dbReference type="EMBL" id="MFC5989198.1"/>
    </source>
</evidence>
<protein>
    <submittedName>
        <fullName evidence="8">Helix-turn-helix domain-containing protein</fullName>
    </submittedName>
</protein>
<dbReference type="Proteomes" id="UP001596250">
    <property type="component" value="Unassembled WGS sequence"/>
</dbReference>
<dbReference type="PROSITE" id="PS01124">
    <property type="entry name" value="HTH_ARAC_FAMILY_2"/>
    <property type="match status" value="1"/>
</dbReference>
<feature type="region of interest" description="Disordered" evidence="5">
    <location>
        <begin position="122"/>
        <end position="142"/>
    </location>
</feature>